<name>A0A087M493_9HYPH</name>
<evidence type="ECO:0000313" key="2">
    <source>
        <dbReference type="Proteomes" id="UP000028981"/>
    </source>
</evidence>
<sequence length="99" mass="10750">MALFAVSFMLEDGSDYNDRYAALTKAIEAAADGDVWSETSSFYLVTSTRNSVGLKDEITSAVALQDGDVLLVINLSKTKGHATSGVTRKTLFKKLIDQR</sequence>
<dbReference type="Proteomes" id="UP000028981">
    <property type="component" value="Unassembled WGS sequence"/>
</dbReference>
<keyword evidence="2" id="KW-1185">Reference proteome</keyword>
<protein>
    <submittedName>
        <fullName evidence="1">Uncharacterized protein</fullName>
    </submittedName>
</protein>
<dbReference type="OrthoDB" id="7949458at2"/>
<dbReference type="RefSeq" id="WP_035081768.1">
    <property type="nucleotide sequence ID" value="NZ_JQGC01000006.1"/>
</dbReference>
<evidence type="ECO:0000313" key="1">
    <source>
        <dbReference type="EMBL" id="KFL31696.1"/>
    </source>
</evidence>
<comment type="caution">
    <text evidence="1">The sequence shown here is derived from an EMBL/GenBank/DDBJ whole genome shotgun (WGS) entry which is preliminary data.</text>
</comment>
<accession>A0A087M493</accession>
<gene>
    <name evidence="1" type="ORF">JP75_09285</name>
</gene>
<dbReference type="AlphaFoldDB" id="A0A087M493"/>
<proteinExistence type="predicted"/>
<dbReference type="EMBL" id="JQGC01000006">
    <property type="protein sequence ID" value="KFL31696.1"/>
    <property type="molecule type" value="Genomic_DNA"/>
</dbReference>
<organism evidence="1 2">
    <name type="scientific">Devosia riboflavina</name>
    <dbReference type="NCBI Taxonomy" id="46914"/>
    <lineage>
        <taxon>Bacteria</taxon>
        <taxon>Pseudomonadati</taxon>
        <taxon>Pseudomonadota</taxon>
        <taxon>Alphaproteobacteria</taxon>
        <taxon>Hyphomicrobiales</taxon>
        <taxon>Devosiaceae</taxon>
        <taxon>Devosia</taxon>
    </lineage>
</organism>
<reference evidence="1 2" key="1">
    <citation type="submission" date="2014-08" db="EMBL/GenBank/DDBJ databases">
        <authorList>
            <person name="Hassan Y.I."/>
            <person name="Lepp D."/>
            <person name="Zhou T."/>
        </authorList>
    </citation>
    <scope>NUCLEOTIDE SEQUENCE [LARGE SCALE GENOMIC DNA]</scope>
    <source>
        <strain evidence="1 2">IFO13584</strain>
    </source>
</reference>